<dbReference type="EMBL" id="AODH01000056">
    <property type="protein sequence ID" value="EUJ35475.1"/>
    <property type="molecule type" value="Genomic_DNA"/>
</dbReference>
<dbReference type="RefSeq" id="WP_035315613.1">
    <property type="nucleotide sequence ID" value="NZ_AODH01000056.1"/>
</dbReference>
<keyword evidence="8" id="KW-0408">Iron</keyword>
<evidence type="ECO:0000313" key="15">
    <source>
        <dbReference type="Proteomes" id="UP000019243"/>
    </source>
</evidence>
<keyword evidence="6 13" id="KW-0812">Transmembrane</keyword>
<keyword evidence="9 13" id="KW-0472">Membrane</keyword>
<gene>
    <name evidence="14" type="ORF">BCAMP_11795</name>
</gene>
<dbReference type="Pfam" id="PF01032">
    <property type="entry name" value="FecCD"/>
    <property type="match status" value="1"/>
</dbReference>
<reference evidence="14 15" key="1">
    <citation type="submission" date="2012-12" db="EMBL/GenBank/DDBJ databases">
        <title>Novel taxa of Listeriaceae from agricultural environments in the United States.</title>
        <authorList>
            <person name="den Bakker H.C."/>
            <person name="Allred A."/>
            <person name="Warchocki S."/>
            <person name="Wright E.M."/>
            <person name="Burrell A."/>
            <person name="Nightingale K.K."/>
            <person name="Kephart D."/>
            <person name="Wiedmann M."/>
        </authorList>
    </citation>
    <scope>NUCLEOTIDE SEQUENCE [LARGE SCALE GENOMIC DNA]</scope>
    <source>
        <strain evidence="14 15">FSL F6-1037</strain>
    </source>
</reference>
<dbReference type="PANTHER" id="PTHR30472:SF21">
    <property type="entry name" value="HEME-IRON TRANSPORT SYSTEM PERMEASE PROTEIN ISDF-RELATED"/>
    <property type="match status" value="1"/>
</dbReference>
<evidence type="ECO:0000256" key="7">
    <source>
        <dbReference type="ARBA" id="ARBA00022989"/>
    </source>
</evidence>
<dbReference type="STRING" id="1265861.BCAMP_11795"/>
<organism evidence="14 15">
    <name type="scientific">Brochothrix campestris FSL F6-1037</name>
    <dbReference type="NCBI Taxonomy" id="1265861"/>
    <lineage>
        <taxon>Bacteria</taxon>
        <taxon>Bacillati</taxon>
        <taxon>Bacillota</taxon>
        <taxon>Bacilli</taxon>
        <taxon>Bacillales</taxon>
        <taxon>Listeriaceae</taxon>
        <taxon>Brochothrix</taxon>
    </lineage>
</organism>
<comment type="caution">
    <text evidence="14">The sequence shown here is derived from an EMBL/GenBank/DDBJ whole genome shotgun (WGS) entry which is preliminary data.</text>
</comment>
<proteinExistence type="inferred from homology"/>
<evidence type="ECO:0000256" key="1">
    <source>
        <dbReference type="ARBA" id="ARBA00004651"/>
    </source>
</evidence>
<evidence type="ECO:0000256" key="4">
    <source>
        <dbReference type="ARBA" id="ARBA00022448"/>
    </source>
</evidence>
<dbReference type="GO" id="GO:0005886">
    <property type="term" value="C:plasma membrane"/>
    <property type="evidence" value="ECO:0007669"/>
    <property type="project" value="UniProtKB-SubCell"/>
</dbReference>
<comment type="similarity">
    <text evidence="2">Belongs to the binding-protein-dependent transport system permease family. FecCD subfamily.</text>
</comment>
<dbReference type="PANTHER" id="PTHR30472">
    <property type="entry name" value="FERRIC ENTEROBACTIN TRANSPORT SYSTEM PERMEASE PROTEIN"/>
    <property type="match status" value="1"/>
</dbReference>
<name>W7CE58_9LIST</name>
<dbReference type="PATRIC" id="fig|1265861.3.peg.2314"/>
<feature type="transmembrane region" description="Helical" evidence="13">
    <location>
        <begin position="58"/>
        <end position="76"/>
    </location>
</feature>
<dbReference type="AlphaFoldDB" id="W7CE58"/>
<keyword evidence="5" id="KW-1003">Cell membrane</keyword>
<dbReference type="CDD" id="cd06550">
    <property type="entry name" value="TM_ABC_iron-siderophores_like"/>
    <property type="match status" value="1"/>
</dbReference>
<feature type="transmembrane region" description="Helical" evidence="13">
    <location>
        <begin position="296"/>
        <end position="317"/>
    </location>
</feature>
<dbReference type="Proteomes" id="UP000019243">
    <property type="component" value="Unassembled WGS sequence"/>
</dbReference>
<protein>
    <recommendedName>
        <fullName evidence="3">Probable heme-iron transport system permease protein IsdF</fullName>
    </recommendedName>
    <alternativeName>
        <fullName evidence="12">Iron-regulated surface determinant protein F</fullName>
    </alternativeName>
    <alternativeName>
        <fullName evidence="11">Staphylococcal iron-regulated protein G</fullName>
    </alternativeName>
</protein>
<feature type="transmembrane region" description="Helical" evidence="13">
    <location>
        <begin position="88"/>
        <end position="107"/>
    </location>
</feature>
<keyword evidence="4" id="KW-0813">Transport</keyword>
<feature type="transmembrane region" description="Helical" evidence="13">
    <location>
        <begin position="187"/>
        <end position="206"/>
    </location>
</feature>
<feature type="transmembrane region" description="Helical" evidence="13">
    <location>
        <begin position="141"/>
        <end position="161"/>
    </location>
</feature>
<evidence type="ECO:0000256" key="11">
    <source>
        <dbReference type="ARBA" id="ARBA00031149"/>
    </source>
</evidence>
<comment type="function">
    <text evidence="10">Part of the binding-protein-dependent transport system for heme-iron. Responsible for the translocation of the substrate across the membrane.</text>
</comment>
<feature type="transmembrane region" description="Helical" evidence="13">
    <location>
        <begin position="113"/>
        <end position="134"/>
    </location>
</feature>
<dbReference type="SUPFAM" id="SSF81345">
    <property type="entry name" value="ABC transporter involved in vitamin B12 uptake, BtuC"/>
    <property type="match status" value="1"/>
</dbReference>
<dbReference type="InterPro" id="IPR037294">
    <property type="entry name" value="ABC_BtuC-like"/>
</dbReference>
<evidence type="ECO:0000256" key="9">
    <source>
        <dbReference type="ARBA" id="ARBA00023136"/>
    </source>
</evidence>
<evidence type="ECO:0000256" key="5">
    <source>
        <dbReference type="ARBA" id="ARBA00022475"/>
    </source>
</evidence>
<dbReference type="InterPro" id="IPR000522">
    <property type="entry name" value="ABC_transptr_permease_BtuC"/>
</dbReference>
<evidence type="ECO:0000256" key="2">
    <source>
        <dbReference type="ARBA" id="ARBA00007935"/>
    </source>
</evidence>
<comment type="subcellular location">
    <subcellularLocation>
        <location evidence="1">Cell membrane</location>
        <topology evidence="1">Multi-pass membrane protein</topology>
    </subcellularLocation>
</comment>
<evidence type="ECO:0000313" key="14">
    <source>
        <dbReference type="EMBL" id="EUJ35475.1"/>
    </source>
</evidence>
<dbReference type="OrthoDB" id="9811721at2"/>
<keyword evidence="15" id="KW-1185">Reference proteome</keyword>
<sequence length="323" mass="34500">MKNRTILMYTLLTIAILAVLIWALMTGSIKVSLAELVTDFFKASNEKVAIVKDLRLPRIILALVAGAALSVCGLLLQAIMRNPLADAGVIGISAGAHLMQVCVVVLVPQLFYWTTMVSFVGGALACFLVFLFSARAKLNPLSLIIIGVAINAVFTGLGDFVQGLNPQLTSQATVSFGMKKWSDVESLVLYGGLGLIAALFLTRSCNLLALKDEVLIGLGVSLKRKRLLIATVAVLLAASATAIVGVIAFIGLLVPHIARSLLKTNDHRKLLPFVMILGAFLLLVADTLGRSLVPNVEIAAGIMMMVIGGPFLIALMWRQQIIR</sequence>
<accession>W7CE58</accession>
<keyword evidence="7 13" id="KW-1133">Transmembrane helix</keyword>
<dbReference type="GO" id="GO:0033214">
    <property type="term" value="P:siderophore-iron import into cell"/>
    <property type="evidence" value="ECO:0007669"/>
    <property type="project" value="TreeGrafter"/>
</dbReference>
<evidence type="ECO:0000256" key="13">
    <source>
        <dbReference type="SAM" id="Phobius"/>
    </source>
</evidence>
<feature type="transmembrane region" description="Helical" evidence="13">
    <location>
        <begin position="227"/>
        <end position="258"/>
    </location>
</feature>
<evidence type="ECO:0000256" key="8">
    <source>
        <dbReference type="ARBA" id="ARBA00023004"/>
    </source>
</evidence>
<evidence type="ECO:0000256" key="10">
    <source>
        <dbReference type="ARBA" id="ARBA00025320"/>
    </source>
</evidence>
<evidence type="ECO:0000256" key="12">
    <source>
        <dbReference type="ARBA" id="ARBA00031465"/>
    </source>
</evidence>
<dbReference type="Gene3D" id="1.10.3470.10">
    <property type="entry name" value="ABC transporter involved in vitamin B12 uptake, BtuC"/>
    <property type="match status" value="1"/>
</dbReference>
<evidence type="ECO:0000256" key="6">
    <source>
        <dbReference type="ARBA" id="ARBA00022692"/>
    </source>
</evidence>
<dbReference type="GO" id="GO:0022857">
    <property type="term" value="F:transmembrane transporter activity"/>
    <property type="evidence" value="ECO:0007669"/>
    <property type="project" value="InterPro"/>
</dbReference>
<feature type="transmembrane region" description="Helical" evidence="13">
    <location>
        <begin position="270"/>
        <end position="289"/>
    </location>
</feature>
<evidence type="ECO:0000256" key="3">
    <source>
        <dbReference type="ARBA" id="ARBA00018524"/>
    </source>
</evidence>